<dbReference type="AlphaFoldDB" id="A0A3N3RV03"/>
<evidence type="ECO:0000256" key="2">
    <source>
        <dbReference type="ARBA" id="ARBA00022747"/>
    </source>
</evidence>
<feature type="domain" description="Type I restriction modification DNA specificity" evidence="4">
    <location>
        <begin position="17"/>
        <end position="148"/>
    </location>
</feature>
<dbReference type="Proteomes" id="UP000275941">
    <property type="component" value="Unassembled WGS sequence"/>
</dbReference>
<dbReference type="OrthoDB" id="9795776at2"/>
<comment type="similarity">
    <text evidence="1">Belongs to the type-I restriction system S methylase family.</text>
</comment>
<dbReference type="InterPro" id="IPR000055">
    <property type="entry name" value="Restrct_endonuc_typeI_TRD"/>
</dbReference>
<accession>A0A3N3RV03</accession>
<keyword evidence="2" id="KW-0680">Restriction system</keyword>
<dbReference type="InterPro" id="IPR052021">
    <property type="entry name" value="Type-I_RS_S_subunit"/>
</dbReference>
<reference evidence="5 6" key="1">
    <citation type="submission" date="2018-10" db="EMBL/GenBank/DDBJ databases">
        <title>Genotypes and phenotypes of Enterococci isolated from broiler chickens.</title>
        <authorList>
            <person name="Muhammad A.R."/>
            <person name="Diarra M.S."/>
        </authorList>
    </citation>
    <scope>NUCLEOTIDE SEQUENCE [LARGE SCALE GENOMIC DNA]</scope>
    <source>
        <strain evidence="5 6">P7 C A21</strain>
    </source>
</reference>
<evidence type="ECO:0000313" key="6">
    <source>
        <dbReference type="Proteomes" id="UP000275941"/>
    </source>
</evidence>
<dbReference type="GO" id="GO:0003677">
    <property type="term" value="F:DNA binding"/>
    <property type="evidence" value="ECO:0007669"/>
    <property type="project" value="UniProtKB-KW"/>
</dbReference>
<evidence type="ECO:0000259" key="4">
    <source>
        <dbReference type="Pfam" id="PF01420"/>
    </source>
</evidence>
<dbReference type="PANTHER" id="PTHR30408:SF12">
    <property type="entry name" value="TYPE I RESTRICTION ENZYME MJAVIII SPECIFICITY SUBUNIT"/>
    <property type="match status" value="1"/>
</dbReference>
<dbReference type="Gene3D" id="3.90.220.20">
    <property type="entry name" value="DNA methylase specificity domains"/>
    <property type="match status" value="1"/>
</dbReference>
<dbReference type="CDD" id="cd17496">
    <property type="entry name" value="RMtype1_S_BliBORF2384P-TRD1-CR1_like"/>
    <property type="match status" value="1"/>
</dbReference>
<keyword evidence="3" id="KW-0238">DNA-binding</keyword>
<dbReference type="GO" id="GO:0004519">
    <property type="term" value="F:endonuclease activity"/>
    <property type="evidence" value="ECO:0007669"/>
    <property type="project" value="UniProtKB-KW"/>
</dbReference>
<keyword evidence="5" id="KW-0255">Endonuclease</keyword>
<evidence type="ECO:0000256" key="3">
    <source>
        <dbReference type="ARBA" id="ARBA00023125"/>
    </source>
</evidence>
<sequence>MLYNNIIGTSDTQTEILNSIADIVMGQSPKSDTYNTSALGLPLLNGAADFRGTIAPTKWTSDSKKIVNSGSYIFGVRATIGLTTKVFDTYAIGRGTGSATAIRPYFDEFLYFVLEDLFDFYSKSASGTVYVNLSKKDFESYKFKLPDRDQIKKYHYAAKPIMELVHSKNDEITSLQTLRDILLPKLMSGEFSVSSYTTK</sequence>
<proteinExistence type="inferred from homology"/>
<organism evidence="5 6">
    <name type="scientific">Enterococcus faecalis</name>
    <name type="common">Streptococcus faecalis</name>
    <dbReference type="NCBI Taxonomy" id="1351"/>
    <lineage>
        <taxon>Bacteria</taxon>
        <taxon>Bacillati</taxon>
        <taxon>Bacillota</taxon>
        <taxon>Bacilli</taxon>
        <taxon>Lactobacillales</taxon>
        <taxon>Enterococcaceae</taxon>
        <taxon>Enterococcus</taxon>
    </lineage>
</organism>
<dbReference type="SUPFAM" id="SSF116734">
    <property type="entry name" value="DNA methylase specificity domain"/>
    <property type="match status" value="1"/>
</dbReference>
<dbReference type="EMBL" id="RKOR01000030">
    <property type="protein sequence ID" value="ROY48535.1"/>
    <property type="molecule type" value="Genomic_DNA"/>
</dbReference>
<gene>
    <name evidence="5" type="ORF">EGW70_10395</name>
</gene>
<protein>
    <submittedName>
        <fullName evidence="5">Restriction endonuclease subunit S</fullName>
    </submittedName>
</protein>
<dbReference type="GO" id="GO:0009307">
    <property type="term" value="P:DNA restriction-modification system"/>
    <property type="evidence" value="ECO:0007669"/>
    <property type="project" value="UniProtKB-KW"/>
</dbReference>
<dbReference type="InterPro" id="IPR044946">
    <property type="entry name" value="Restrct_endonuc_typeI_TRD_sf"/>
</dbReference>
<dbReference type="PANTHER" id="PTHR30408">
    <property type="entry name" value="TYPE-1 RESTRICTION ENZYME ECOKI SPECIFICITY PROTEIN"/>
    <property type="match status" value="1"/>
</dbReference>
<keyword evidence="5" id="KW-0540">Nuclease</keyword>
<comment type="caution">
    <text evidence="5">The sequence shown here is derived from an EMBL/GenBank/DDBJ whole genome shotgun (WGS) entry which is preliminary data.</text>
</comment>
<evidence type="ECO:0000256" key="1">
    <source>
        <dbReference type="ARBA" id="ARBA00010923"/>
    </source>
</evidence>
<keyword evidence="5" id="KW-0378">Hydrolase</keyword>
<dbReference type="Pfam" id="PF01420">
    <property type="entry name" value="Methylase_S"/>
    <property type="match status" value="1"/>
</dbReference>
<name>A0A3N3RV03_ENTFL</name>
<evidence type="ECO:0000313" key="5">
    <source>
        <dbReference type="EMBL" id="ROY48535.1"/>
    </source>
</evidence>